<dbReference type="GO" id="GO:0031411">
    <property type="term" value="C:gas vesicle"/>
    <property type="evidence" value="ECO:0007669"/>
    <property type="project" value="UniProtKB-SubCell"/>
</dbReference>
<name>A0A918KCK8_9ACTN</name>
<evidence type="ECO:0000256" key="3">
    <source>
        <dbReference type="ARBA" id="ARBA00035643"/>
    </source>
</evidence>
<evidence type="ECO:0000313" key="5">
    <source>
        <dbReference type="Proteomes" id="UP000619244"/>
    </source>
</evidence>
<evidence type="ECO:0000256" key="1">
    <source>
        <dbReference type="ARBA" id="ARBA00022987"/>
    </source>
</evidence>
<keyword evidence="5" id="KW-1185">Reference proteome</keyword>
<proteinExistence type="inferred from homology"/>
<reference evidence="4" key="2">
    <citation type="submission" date="2020-09" db="EMBL/GenBank/DDBJ databases">
        <authorList>
            <person name="Sun Q."/>
            <person name="Ohkuma M."/>
        </authorList>
    </citation>
    <scope>NUCLEOTIDE SEQUENCE</scope>
    <source>
        <strain evidence="4">JCM 4790</strain>
    </source>
</reference>
<dbReference type="AlphaFoldDB" id="A0A918KCK8"/>
<protein>
    <submittedName>
        <fullName evidence="4">Protein gvpL</fullName>
    </submittedName>
</protein>
<dbReference type="RefSeq" id="WP_190189025.1">
    <property type="nucleotide sequence ID" value="NZ_BMVU01000003.1"/>
</dbReference>
<sequence>MSERDALYVYALLPDRAGAADGVTGIDGLPLRLLSVPGTGLAALVHDAPATPYQGGDEQVRRWVDEQSRAVTLVWERTGGLLPTTFNVLVAGHAPDTGTDGDADTADGAGTAEQRLTAWVTEQAPKINEQLAALDGRCELRVEITLDRTALSADDTGADAADAAAVRSAGLRRLLAKQQEQQSRQAAERLADALHAGLRGRLLSVADDLRDRGRTHRAPQETDVLCAALLVRKDEIDAVGTLLSELQAEQPAVRIRFLGPWPPYSFAETPETARV</sequence>
<dbReference type="EMBL" id="BMVU01000003">
    <property type="protein sequence ID" value="GGX58686.1"/>
    <property type="molecule type" value="Genomic_DNA"/>
</dbReference>
<dbReference type="InterPro" id="IPR009430">
    <property type="entry name" value="GvpL/GvpF"/>
</dbReference>
<reference evidence="4" key="1">
    <citation type="journal article" date="2014" name="Int. J. Syst. Evol. Microbiol.">
        <title>Complete genome sequence of Corynebacterium casei LMG S-19264T (=DSM 44701T), isolated from a smear-ripened cheese.</title>
        <authorList>
            <consortium name="US DOE Joint Genome Institute (JGI-PGF)"/>
            <person name="Walter F."/>
            <person name="Albersmeier A."/>
            <person name="Kalinowski J."/>
            <person name="Ruckert C."/>
        </authorList>
    </citation>
    <scope>NUCLEOTIDE SEQUENCE</scope>
    <source>
        <strain evidence="4">JCM 4790</strain>
    </source>
</reference>
<evidence type="ECO:0000256" key="2">
    <source>
        <dbReference type="ARBA" id="ARBA00035108"/>
    </source>
</evidence>
<dbReference type="Proteomes" id="UP000619244">
    <property type="component" value="Unassembled WGS sequence"/>
</dbReference>
<dbReference type="Pfam" id="PF06386">
    <property type="entry name" value="GvpL_GvpF"/>
    <property type="match status" value="1"/>
</dbReference>
<dbReference type="GO" id="GO:0031412">
    <property type="term" value="P:gas vesicle organization"/>
    <property type="evidence" value="ECO:0007669"/>
    <property type="project" value="InterPro"/>
</dbReference>
<keyword evidence="1" id="KW-0304">Gas vesicle</keyword>
<dbReference type="PANTHER" id="PTHR36852:SF1">
    <property type="entry name" value="PROTEIN GVPL 2"/>
    <property type="match status" value="1"/>
</dbReference>
<comment type="similarity">
    <text evidence="3">Belongs to the gas vesicle GvpF/GvpL family.</text>
</comment>
<gene>
    <name evidence="4" type="ORF">GCM10010358_10960</name>
</gene>
<comment type="subcellular location">
    <subcellularLocation>
        <location evidence="2">Gas vesicle</location>
    </subcellularLocation>
</comment>
<organism evidence="4 5">
    <name type="scientific">Streptomyces minutiscleroticus</name>
    <dbReference type="NCBI Taxonomy" id="68238"/>
    <lineage>
        <taxon>Bacteria</taxon>
        <taxon>Bacillati</taxon>
        <taxon>Actinomycetota</taxon>
        <taxon>Actinomycetes</taxon>
        <taxon>Kitasatosporales</taxon>
        <taxon>Streptomycetaceae</taxon>
        <taxon>Streptomyces</taxon>
    </lineage>
</organism>
<comment type="caution">
    <text evidence="4">The sequence shown here is derived from an EMBL/GenBank/DDBJ whole genome shotgun (WGS) entry which is preliminary data.</text>
</comment>
<evidence type="ECO:0000313" key="4">
    <source>
        <dbReference type="EMBL" id="GGX58686.1"/>
    </source>
</evidence>
<dbReference type="PANTHER" id="PTHR36852">
    <property type="entry name" value="PROTEIN GVPL 2"/>
    <property type="match status" value="1"/>
</dbReference>
<accession>A0A918KCK8</accession>